<dbReference type="PROSITE" id="PS51208">
    <property type="entry name" value="AUTOTRANSPORTER"/>
    <property type="match status" value="1"/>
</dbReference>
<keyword evidence="3" id="KW-1185">Reference proteome</keyword>
<dbReference type="SUPFAM" id="SSF103515">
    <property type="entry name" value="Autotransporter"/>
    <property type="match status" value="1"/>
</dbReference>
<organism evidence="2 3">
    <name type="scientific">Saccharibacter floricola DSM 15669</name>
    <dbReference type="NCBI Taxonomy" id="1123227"/>
    <lineage>
        <taxon>Bacteria</taxon>
        <taxon>Pseudomonadati</taxon>
        <taxon>Pseudomonadota</taxon>
        <taxon>Alphaproteobacteria</taxon>
        <taxon>Acetobacterales</taxon>
        <taxon>Acetobacteraceae</taxon>
        <taxon>Saccharibacter</taxon>
    </lineage>
</organism>
<name>A0ABQ0P1G7_9PROT</name>
<dbReference type="Gene3D" id="2.40.128.130">
    <property type="entry name" value="Autotransporter beta-domain"/>
    <property type="match status" value="1"/>
</dbReference>
<evidence type="ECO:0000259" key="1">
    <source>
        <dbReference type="PROSITE" id="PS51208"/>
    </source>
</evidence>
<sequence>MHHSTAGFVIGLDAPVFNQWRVGGLVSYSHSMFNIGSGLSSSGRSDNISIGGYAGRHWGNLHLRLGASYTWNIMGMNRSVVAGNYSDRLSSGYMGGTAQGFGELAYKFHTKHAVFEPFANVAYVNQHTDGYREHGGAAALAGKSMNTGVTFATFGARASTSFMLGRTLLTTHGSLAYRHTFGLTSSSVRQGFASTHRRNTMDVGGVPLSLDAAVVNFGVGAKLTDRINVDLSYIGQYGNHSVDSGAQASVSAAF</sequence>
<comment type="caution">
    <text evidence="2">The sequence shown here is derived from an EMBL/GenBank/DDBJ whole genome shotgun (WGS) entry which is preliminary data.</text>
</comment>
<dbReference type="NCBIfam" id="TIGR01414">
    <property type="entry name" value="autotrans_barl"/>
    <property type="match status" value="1"/>
</dbReference>
<dbReference type="Pfam" id="PF03797">
    <property type="entry name" value="Autotransporter"/>
    <property type="match status" value="1"/>
</dbReference>
<gene>
    <name evidence="2" type="ORF">AA15669_2049</name>
</gene>
<dbReference type="EMBL" id="BAQD01000182">
    <property type="protein sequence ID" value="GBQ09210.1"/>
    <property type="molecule type" value="Genomic_DNA"/>
</dbReference>
<reference evidence="2" key="1">
    <citation type="submission" date="2013-04" db="EMBL/GenBank/DDBJ databases">
        <title>The genome sequencing project of 58 acetic acid bacteria.</title>
        <authorList>
            <person name="Okamoto-Kainuma A."/>
            <person name="Ishikawa M."/>
            <person name="Umino S."/>
            <person name="Koizumi Y."/>
            <person name="Shiwa Y."/>
            <person name="Yoshikawa H."/>
            <person name="Matsutani M."/>
            <person name="Matsushita K."/>
        </authorList>
    </citation>
    <scope>NUCLEOTIDE SEQUENCE</scope>
    <source>
        <strain evidence="2">DSM 15669</strain>
    </source>
</reference>
<protein>
    <recommendedName>
        <fullName evidence="1">Autotransporter domain-containing protein</fullName>
    </recommendedName>
</protein>
<evidence type="ECO:0000313" key="3">
    <source>
        <dbReference type="Proteomes" id="UP001062901"/>
    </source>
</evidence>
<proteinExistence type="predicted"/>
<dbReference type="InterPro" id="IPR036709">
    <property type="entry name" value="Autotransporte_beta_dom_sf"/>
</dbReference>
<dbReference type="SMART" id="SM00869">
    <property type="entry name" value="Autotransporter"/>
    <property type="match status" value="1"/>
</dbReference>
<dbReference type="Proteomes" id="UP001062901">
    <property type="component" value="Unassembled WGS sequence"/>
</dbReference>
<evidence type="ECO:0000313" key="2">
    <source>
        <dbReference type="EMBL" id="GBQ09210.1"/>
    </source>
</evidence>
<accession>A0ABQ0P1G7</accession>
<dbReference type="InterPro" id="IPR006315">
    <property type="entry name" value="OM_autotransptr_brl_dom"/>
</dbReference>
<dbReference type="InterPro" id="IPR005546">
    <property type="entry name" value="Autotransporte_beta"/>
</dbReference>
<feature type="domain" description="Autotransporter" evidence="1">
    <location>
        <begin position="1"/>
        <end position="254"/>
    </location>
</feature>